<dbReference type="Proteomes" id="UP000274772">
    <property type="component" value="Chromosome"/>
</dbReference>
<comment type="similarity">
    <text evidence="1">Belongs to the ABC transporter superfamily.</text>
</comment>
<proteinExistence type="inferred from homology"/>
<sequence length="251" mass="28492">MLKIDQLNLFLGKKHVLKNVSFSLPISGEIVGIVGPNGAGKSSLLKAFIGEFKATGTKLLYDRPIHTQLRYITYIPQKAQLDLDFPIKVEQVVLSGCYQVIGWFKRPEITEKTKLNQLLKDLELDELRHRQISQLSGGQLQRVLVARALMSDSDIYCFDEPFVGIDIYSEQLIMNKIRHLKHLGKLILIVHHDLSKAEQYFDRILLLNQTIRYLGAPKEALSSERLNATFMNFDNHLSPLESTQGSACVKC</sequence>
<organism evidence="6 7">
    <name type="scientific">Staphylococcus caprae</name>
    <dbReference type="NCBI Taxonomy" id="29380"/>
    <lineage>
        <taxon>Bacteria</taxon>
        <taxon>Bacillati</taxon>
        <taxon>Bacillota</taxon>
        <taxon>Bacilli</taxon>
        <taxon>Bacillales</taxon>
        <taxon>Staphylococcaceae</taxon>
        <taxon>Staphylococcus</taxon>
    </lineage>
</organism>
<evidence type="ECO:0000256" key="4">
    <source>
        <dbReference type="ARBA" id="ARBA00022840"/>
    </source>
</evidence>
<keyword evidence="4" id="KW-0067">ATP-binding</keyword>
<evidence type="ECO:0000256" key="3">
    <source>
        <dbReference type="ARBA" id="ARBA00022741"/>
    </source>
</evidence>
<dbReference type="InterPro" id="IPR027417">
    <property type="entry name" value="P-loop_NTPase"/>
</dbReference>
<feature type="domain" description="ABC transporter" evidence="5">
    <location>
        <begin position="2"/>
        <end position="234"/>
    </location>
</feature>
<dbReference type="Gene3D" id="3.40.50.300">
    <property type="entry name" value="P-loop containing nucleotide triphosphate hydrolases"/>
    <property type="match status" value="1"/>
</dbReference>
<dbReference type="SMART" id="SM00382">
    <property type="entry name" value="AAA"/>
    <property type="match status" value="1"/>
</dbReference>
<dbReference type="Pfam" id="PF00005">
    <property type="entry name" value="ABC_tran"/>
    <property type="match status" value="1"/>
</dbReference>
<keyword evidence="7" id="KW-1185">Reference proteome</keyword>
<dbReference type="EMBL" id="AP018586">
    <property type="protein sequence ID" value="BBD93298.1"/>
    <property type="molecule type" value="Genomic_DNA"/>
</dbReference>
<evidence type="ECO:0000259" key="5">
    <source>
        <dbReference type="PROSITE" id="PS50893"/>
    </source>
</evidence>
<name>A0ABM7FX43_9STAP</name>
<evidence type="ECO:0000256" key="2">
    <source>
        <dbReference type="ARBA" id="ARBA00022448"/>
    </source>
</evidence>
<dbReference type="PROSITE" id="PS00211">
    <property type="entry name" value="ABC_TRANSPORTER_1"/>
    <property type="match status" value="1"/>
</dbReference>
<dbReference type="InterPro" id="IPR050153">
    <property type="entry name" value="Metal_Ion_Import_ABC"/>
</dbReference>
<dbReference type="PANTHER" id="PTHR42734:SF5">
    <property type="entry name" value="IRON TRANSPORT SYSTEM ATP-BINDING PROTEIN HI_0361-RELATED"/>
    <property type="match status" value="1"/>
</dbReference>
<dbReference type="PANTHER" id="PTHR42734">
    <property type="entry name" value="METAL TRANSPORT SYSTEM ATP-BINDING PROTEIN TM_0124-RELATED"/>
    <property type="match status" value="1"/>
</dbReference>
<dbReference type="GeneID" id="58051976"/>
<accession>A0ABM7FX43</accession>
<evidence type="ECO:0000256" key="1">
    <source>
        <dbReference type="ARBA" id="ARBA00005417"/>
    </source>
</evidence>
<reference evidence="6 7" key="1">
    <citation type="submission" date="2018-05" db="EMBL/GenBank/DDBJ databases">
        <title>Complete genome sequencing of three human clinical isolates of Staphylococcus caprae reveals virulence factors similar to those of S. epidermidis and S. capitis.</title>
        <authorList>
            <person name="Watanabe S."/>
            <person name="Cui L."/>
        </authorList>
    </citation>
    <scope>NUCLEOTIDE SEQUENCE [LARGE SCALE GENOMIC DNA]</scope>
    <source>
        <strain evidence="6 7">JMUB590</strain>
    </source>
</reference>
<dbReference type="InterPro" id="IPR003439">
    <property type="entry name" value="ABC_transporter-like_ATP-bd"/>
</dbReference>
<dbReference type="PROSITE" id="PS50893">
    <property type="entry name" value="ABC_TRANSPORTER_2"/>
    <property type="match status" value="1"/>
</dbReference>
<keyword evidence="2" id="KW-0813">Transport</keyword>
<gene>
    <name evidence="6" type="primary">sitA</name>
    <name evidence="6" type="ORF">JMUB590_2244</name>
</gene>
<keyword evidence="3" id="KW-0547">Nucleotide-binding</keyword>
<protein>
    <submittedName>
        <fullName evidence="6">Iron transporter SitA</fullName>
    </submittedName>
</protein>
<dbReference type="SUPFAM" id="SSF52540">
    <property type="entry name" value="P-loop containing nucleoside triphosphate hydrolases"/>
    <property type="match status" value="1"/>
</dbReference>
<dbReference type="InterPro" id="IPR003593">
    <property type="entry name" value="AAA+_ATPase"/>
</dbReference>
<dbReference type="InterPro" id="IPR017871">
    <property type="entry name" value="ABC_transporter-like_CS"/>
</dbReference>
<dbReference type="RefSeq" id="WP_002441298.1">
    <property type="nucleotide sequence ID" value="NZ_AP018585.1"/>
</dbReference>
<evidence type="ECO:0000313" key="6">
    <source>
        <dbReference type="EMBL" id="BBD93298.1"/>
    </source>
</evidence>
<evidence type="ECO:0000313" key="7">
    <source>
        <dbReference type="Proteomes" id="UP000274772"/>
    </source>
</evidence>